<dbReference type="AlphaFoldDB" id="A0A6B3RN07"/>
<dbReference type="EMBL" id="JAAIKE010000003">
    <property type="protein sequence ID" value="NEX46821.1"/>
    <property type="molecule type" value="Genomic_DNA"/>
</dbReference>
<sequence>MNKLVALVCVISWSGFWAFGYLALSADIRDQNQILVASLLAGIGFLTGVFAYIKLARDKPQTYTRARHG</sequence>
<organism evidence="2 3">
    <name type="scientific">Pseudotabrizicola algicola</name>
    <dbReference type="NCBI Taxonomy" id="2709381"/>
    <lineage>
        <taxon>Bacteria</taxon>
        <taxon>Pseudomonadati</taxon>
        <taxon>Pseudomonadota</taxon>
        <taxon>Alphaproteobacteria</taxon>
        <taxon>Rhodobacterales</taxon>
        <taxon>Paracoccaceae</taxon>
        <taxon>Pseudotabrizicola</taxon>
    </lineage>
</organism>
<keyword evidence="1" id="KW-0472">Membrane</keyword>
<protein>
    <submittedName>
        <fullName evidence="2">Uncharacterized protein</fullName>
    </submittedName>
</protein>
<comment type="caution">
    <text evidence="2">The sequence shown here is derived from an EMBL/GenBank/DDBJ whole genome shotgun (WGS) entry which is preliminary data.</text>
</comment>
<gene>
    <name evidence="2" type="ORF">G3572_11435</name>
</gene>
<name>A0A6B3RN07_9RHOB</name>
<keyword evidence="1" id="KW-0812">Transmembrane</keyword>
<dbReference type="Proteomes" id="UP000481421">
    <property type="component" value="Unassembled WGS sequence"/>
</dbReference>
<evidence type="ECO:0000313" key="2">
    <source>
        <dbReference type="EMBL" id="NEX46821.1"/>
    </source>
</evidence>
<proteinExistence type="predicted"/>
<evidence type="ECO:0000313" key="3">
    <source>
        <dbReference type="Proteomes" id="UP000481421"/>
    </source>
</evidence>
<reference evidence="2 3" key="1">
    <citation type="submission" date="2020-02" db="EMBL/GenBank/DDBJ databases">
        <title>Rhodobacter algicola sp. nov., isolated from microalga culture.</title>
        <authorList>
            <person name="Park C.-Y."/>
        </authorList>
    </citation>
    <scope>NUCLEOTIDE SEQUENCE [LARGE SCALE GENOMIC DNA]</scope>
    <source>
        <strain evidence="2 3">ETT8</strain>
    </source>
</reference>
<keyword evidence="1" id="KW-1133">Transmembrane helix</keyword>
<evidence type="ECO:0000256" key="1">
    <source>
        <dbReference type="SAM" id="Phobius"/>
    </source>
</evidence>
<feature type="transmembrane region" description="Helical" evidence="1">
    <location>
        <begin position="35"/>
        <end position="55"/>
    </location>
</feature>
<accession>A0A6B3RN07</accession>
<dbReference type="RefSeq" id="WP_164611891.1">
    <property type="nucleotide sequence ID" value="NZ_JAAIKE010000003.1"/>
</dbReference>
<keyword evidence="3" id="KW-1185">Reference proteome</keyword>